<proteinExistence type="predicted"/>
<evidence type="ECO:0000313" key="13">
    <source>
        <dbReference type="EMBL" id="RGT35373.1"/>
    </source>
</evidence>
<dbReference type="RefSeq" id="WP_009243805.1">
    <property type="nucleotide sequence ID" value="NZ_AP031446.1"/>
</dbReference>
<reference evidence="2" key="5">
    <citation type="submission" date="2021-10" db="EMBL/GenBank/DDBJ databases">
        <title>Collection of gut derived symbiotic bacterial strains cultured from healthy donors.</title>
        <authorList>
            <person name="Lin H."/>
            <person name="Littmann E."/>
            <person name="Claire K."/>
            <person name="Pamer E."/>
        </authorList>
    </citation>
    <scope>NUCLEOTIDE SEQUENCE</scope>
    <source>
        <strain evidence="3">MSK.23.18</strain>
        <strain evidence="2">MSK.23.4</strain>
    </source>
</reference>
<dbReference type="Proteomes" id="UP001296581">
    <property type="component" value="Unassembled WGS sequence"/>
</dbReference>
<dbReference type="Proteomes" id="UP000260808">
    <property type="component" value="Unassembled WGS sequence"/>
</dbReference>
<evidence type="ECO:0000313" key="14">
    <source>
        <dbReference type="EMBL" id="RHD06014.1"/>
    </source>
</evidence>
<evidence type="ECO:0000313" key="16">
    <source>
        <dbReference type="EMBL" id="RHG84970.1"/>
    </source>
</evidence>
<evidence type="ECO:0000313" key="20">
    <source>
        <dbReference type="Proteomes" id="UP000260808"/>
    </source>
</evidence>
<reference evidence="5" key="8">
    <citation type="submission" date="2023-01" db="EMBL/GenBank/DDBJ databases">
        <title>Human gut microbiome strain richness.</title>
        <authorList>
            <person name="Chen-Liaw A."/>
        </authorList>
    </citation>
    <scope>NUCLEOTIDE SEQUENCE</scope>
    <source>
        <strain evidence="6">1001217st1_A9_1001217B_191108</strain>
        <strain evidence="5">RTP21484st1_H11_RTP21484_190118</strain>
    </source>
</reference>
<dbReference type="Proteomes" id="UP000283992">
    <property type="component" value="Unassembled WGS sequence"/>
</dbReference>
<dbReference type="Proteomes" id="UP000283834">
    <property type="component" value="Unassembled WGS sequence"/>
</dbReference>
<sequence length="189" mass="21953">MNNDLTCSCSCTPDSTPTDTSPDFLYAHQSPYPPVCIKEQNPLYGRMMLDNMGGQESEMSTIGLYIYNSIFLTSDTARIAEIFKNISIVEMHHLKIFGQLADQLGESPRLWTHRQNRMFYWTAGYINYFTDLPKILLSALNGEKQAVRKYREQCQRIQDEDIQKCLKRIILDEELHIEILESLCKKYPI</sequence>
<reference evidence="20 21" key="2">
    <citation type="submission" date="2018-08" db="EMBL/GenBank/DDBJ databases">
        <title>A genome reference for cultivated species of the human gut microbiota.</title>
        <authorList>
            <person name="Zou Y."/>
            <person name="Xue W."/>
            <person name="Luo G."/>
        </authorList>
    </citation>
    <scope>NUCLEOTIDE SEQUENCE [LARGE SCALE GENOMIC DNA]</scope>
    <source>
        <strain evidence="13 21">AF19-16AC</strain>
        <strain evidence="18 25">AF33-12</strain>
        <strain evidence="17 23">AM12-54</strain>
        <strain evidence="16 22">AM21-18</strain>
        <strain evidence="15 26">AM22-7AC</strain>
        <strain evidence="14 24">AM32-6</strain>
        <strain evidence="12 20">TF01-20-2</strain>
    </source>
</reference>
<dbReference type="Pfam" id="PF02915">
    <property type="entry name" value="Rubrerythrin"/>
    <property type="match status" value="1"/>
</dbReference>
<dbReference type="EMBL" id="QSIR01000012">
    <property type="protein sequence ID" value="RHD06014.1"/>
    <property type="molecule type" value="Genomic_DNA"/>
</dbReference>
<evidence type="ECO:0000313" key="23">
    <source>
        <dbReference type="Proteomes" id="UP000283992"/>
    </source>
</evidence>
<evidence type="ECO:0000313" key="6">
    <source>
        <dbReference type="EMBL" id="MDB8738132.1"/>
    </source>
</evidence>
<dbReference type="Proteomes" id="UP001211731">
    <property type="component" value="Unassembled WGS sequence"/>
</dbReference>
<evidence type="ECO:0000313" key="9">
    <source>
        <dbReference type="EMBL" id="NSI57205.1"/>
    </source>
</evidence>
<dbReference type="EMBL" id="QRLN01000015">
    <property type="protein sequence ID" value="RHJ10517.1"/>
    <property type="molecule type" value="Genomic_DNA"/>
</dbReference>
<evidence type="ECO:0000313" key="18">
    <source>
        <dbReference type="EMBL" id="RHM81683.1"/>
    </source>
</evidence>
<evidence type="ECO:0000313" key="7">
    <source>
        <dbReference type="EMBL" id="MDE1202383.1"/>
    </source>
</evidence>
<evidence type="ECO:0000313" key="11">
    <source>
        <dbReference type="EMBL" id="PLT77650.1"/>
    </source>
</evidence>
<dbReference type="GO" id="GO:0046872">
    <property type="term" value="F:metal ion binding"/>
    <property type="evidence" value="ECO:0007669"/>
    <property type="project" value="InterPro"/>
</dbReference>
<dbReference type="EMBL" id="JAAIRM010000008">
    <property type="protein sequence ID" value="NSI18968.1"/>
    <property type="molecule type" value="Genomic_DNA"/>
</dbReference>
<dbReference type="EMBL" id="QRIA01000013">
    <property type="protein sequence ID" value="RHG17682.1"/>
    <property type="molecule type" value="Genomic_DNA"/>
</dbReference>
<evidence type="ECO:0000313" key="12">
    <source>
        <dbReference type="EMBL" id="RGM22813.1"/>
    </source>
</evidence>
<evidence type="ECO:0000313" key="17">
    <source>
        <dbReference type="EMBL" id="RHJ10517.1"/>
    </source>
</evidence>
<dbReference type="GeneID" id="57432283"/>
<dbReference type="CDD" id="cd07908">
    <property type="entry name" value="Mn_catalase_like"/>
    <property type="match status" value="1"/>
</dbReference>
<reference evidence="7" key="7">
    <citation type="submission" date="2022-12" db="EMBL/GenBank/DDBJ databases">
        <title>Genome of R. gnavus strain RSHDN_120.</title>
        <authorList>
            <person name="Abdugheni R."/>
        </authorList>
    </citation>
    <scope>NUCLEOTIDE SEQUENCE</scope>
    <source>
        <strain evidence="7">RSHDN_120</strain>
    </source>
</reference>
<organism evidence="11 19">
    <name type="scientific">Mediterraneibacter gnavus</name>
    <name type="common">Ruminococcus gnavus</name>
    <dbReference type="NCBI Taxonomy" id="33038"/>
    <lineage>
        <taxon>Bacteria</taxon>
        <taxon>Bacillati</taxon>
        <taxon>Bacillota</taxon>
        <taxon>Clostridia</taxon>
        <taxon>Lachnospirales</taxon>
        <taxon>Lachnospiraceae</taxon>
        <taxon>Mediterraneibacter</taxon>
    </lineage>
</organism>
<evidence type="ECO:0000313" key="3">
    <source>
        <dbReference type="EMBL" id="MCB5619975.1"/>
    </source>
</evidence>
<dbReference type="SUPFAM" id="SSF47240">
    <property type="entry name" value="Ferritin-like"/>
    <property type="match status" value="1"/>
</dbReference>
<dbReference type="Proteomes" id="UP000284472">
    <property type="component" value="Unassembled WGS sequence"/>
</dbReference>
<reference evidence="4" key="6">
    <citation type="submission" date="2022-11" db="EMBL/GenBank/DDBJ databases">
        <title>Temperate bacteriophages infecting mucin-degrading bacterium Ruminococcus gnavus from the human gut.</title>
        <authorList>
            <person name="Buttimer C."/>
        </authorList>
    </citation>
    <scope>NUCLEOTIDE SEQUENCE</scope>
    <source>
        <strain evidence="4">CCUG 49994</strain>
    </source>
</reference>
<evidence type="ECO:0000313" key="2">
    <source>
        <dbReference type="EMBL" id="MCB5494133.1"/>
    </source>
</evidence>
<evidence type="ECO:0000313" key="19">
    <source>
        <dbReference type="Proteomes" id="UP000235093"/>
    </source>
</evidence>
<dbReference type="InterPro" id="IPR012347">
    <property type="entry name" value="Ferritin-like"/>
</dbReference>
<dbReference type="EMBL" id="JAQMLR010000003">
    <property type="protein sequence ID" value="MDB8738132.1"/>
    <property type="molecule type" value="Genomic_DNA"/>
</dbReference>
<comment type="caution">
    <text evidence="11">The sequence shown here is derived from an EMBL/GenBank/DDBJ whole genome shotgun (WGS) entry which is preliminary data.</text>
</comment>
<feature type="domain" description="Rubrerythrin diiron-binding" evidence="1">
    <location>
        <begin position="74"/>
        <end position="183"/>
    </location>
</feature>
<dbReference type="InterPro" id="IPR003251">
    <property type="entry name" value="Rr_diiron-bd_dom"/>
</dbReference>
<reference evidence="8" key="3">
    <citation type="journal article" date="2020" name="Cell Host Microbe">
        <title>Functional and Genomic Variation between Human-Derived Isolates of Lachnospiraceae Reveals Inter- and Intra-Species Diversity.</title>
        <authorList>
            <person name="Sorbara M.T."/>
            <person name="Littmann E.R."/>
            <person name="Fontana E."/>
            <person name="Moody T.U."/>
            <person name="Kohout C.E."/>
            <person name="Gjonbalaj M."/>
            <person name="Eaton V."/>
            <person name="Seok R."/>
            <person name="Leiner I.M."/>
            <person name="Pamer E.G."/>
        </authorList>
    </citation>
    <scope>NUCLEOTIDE SEQUENCE</scope>
    <source>
        <strain evidence="10">MSK.11.9</strain>
        <strain evidence="9">MSK.15.32</strain>
        <strain evidence="8">MSK.22.53</strain>
    </source>
</reference>
<evidence type="ECO:0000313" key="5">
    <source>
        <dbReference type="EMBL" id="MDB8687269.1"/>
    </source>
</evidence>
<dbReference type="EMBL" id="JAPRAY010000021">
    <property type="protein sequence ID" value="MCZ0668692.1"/>
    <property type="molecule type" value="Genomic_DNA"/>
</dbReference>
<dbReference type="Proteomes" id="UP000283981">
    <property type="component" value="Unassembled WGS sequence"/>
</dbReference>
<evidence type="ECO:0000313" key="22">
    <source>
        <dbReference type="Proteomes" id="UP000283981"/>
    </source>
</evidence>
<evidence type="ECO:0000313" key="4">
    <source>
        <dbReference type="EMBL" id="MCZ0668692.1"/>
    </source>
</evidence>
<dbReference type="Proteomes" id="UP001212160">
    <property type="component" value="Unassembled WGS sequence"/>
</dbReference>
<dbReference type="EMBL" id="JAAIRY010000001">
    <property type="protein sequence ID" value="NSI64050.1"/>
    <property type="molecule type" value="Genomic_DNA"/>
</dbReference>
<dbReference type="InterPro" id="IPR009078">
    <property type="entry name" value="Ferritin-like_SF"/>
</dbReference>
<dbReference type="EMBL" id="NIHT01000001">
    <property type="protein sequence ID" value="PLT77650.1"/>
    <property type="molecule type" value="Genomic_DNA"/>
</dbReference>
<dbReference type="Proteomes" id="UP001149331">
    <property type="component" value="Unassembled WGS sequence"/>
</dbReference>
<accession>A0A2N5P6Q8</accession>
<gene>
    <name evidence="11" type="ORF">CDL23_00645</name>
    <name evidence="17" type="ORF">DW142_10805</name>
    <name evidence="16" type="ORF">DW243_07360</name>
    <name evidence="15" type="ORF">DW270_10775</name>
    <name evidence="14" type="ORF">DW812_09535</name>
    <name evidence="13" type="ORF">DWX36_16270</name>
    <name evidence="18" type="ORF">DWZ50_00725</name>
    <name evidence="12" type="ORF">DXC31_09565</name>
    <name evidence="8" type="ORF">G4958_06345</name>
    <name evidence="10" type="ORF">G4981_01855</name>
    <name evidence="9" type="ORF">G4993_02145</name>
    <name evidence="3" type="ORF">LIQ08_12570</name>
    <name evidence="2" type="ORF">LIQ10_10350</name>
    <name evidence="7" type="ORF">O4N78_02110</name>
    <name evidence="4" type="ORF">OZZ17_14300</name>
    <name evidence="6" type="ORF">PNU63_04960</name>
    <name evidence="5" type="ORF">PNW85_11375</name>
</gene>
<dbReference type="Proteomes" id="UP001079535">
    <property type="component" value="Unassembled WGS sequence"/>
</dbReference>
<name>A0A2N5P6Q8_MEDGN</name>
<dbReference type="EMBL" id="QRWQ01000029">
    <property type="protein sequence ID" value="RGT35373.1"/>
    <property type="molecule type" value="Genomic_DNA"/>
</dbReference>
<dbReference type="EMBL" id="QSSX01000020">
    <property type="protein sequence ID" value="RGM22813.1"/>
    <property type="molecule type" value="Genomic_DNA"/>
</dbReference>
<dbReference type="Proteomes" id="UP001297370">
    <property type="component" value="Unassembled WGS sequence"/>
</dbReference>
<dbReference type="EMBL" id="JAJBNC010000015">
    <property type="protein sequence ID" value="MCB5494133.1"/>
    <property type="molecule type" value="Genomic_DNA"/>
</dbReference>
<dbReference type="EMBL" id="QRQE01000001">
    <property type="protein sequence ID" value="RHM81683.1"/>
    <property type="molecule type" value="Genomic_DNA"/>
</dbReference>
<dbReference type="Proteomes" id="UP000285697">
    <property type="component" value="Unassembled WGS sequence"/>
</dbReference>
<evidence type="ECO:0000259" key="1">
    <source>
        <dbReference type="Pfam" id="PF02915"/>
    </source>
</evidence>
<dbReference type="Proteomes" id="UP001296580">
    <property type="component" value="Unassembled WGS sequence"/>
</dbReference>
<dbReference type="EMBL" id="JAPZEG010000001">
    <property type="protein sequence ID" value="MDE1202383.1"/>
    <property type="molecule type" value="Genomic_DNA"/>
</dbReference>
<dbReference type="Proteomes" id="UP000285610">
    <property type="component" value="Unassembled WGS sequence"/>
</dbReference>
<protein>
    <submittedName>
        <fullName evidence="2">Manganese catalase family protein</fullName>
    </submittedName>
    <submittedName>
        <fullName evidence="11">Rubrerythrin family protein</fullName>
    </submittedName>
</protein>
<evidence type="ECO:0000313" key="24">
    <source>
        <dbReference type="Proteomes" id="UP000284472"/>
    </source>
</evidence>
<dbReference type="EMBL" id="QRIS01000010">
    <property type="protein sequence ID" value="RHG84970.1"/>
    <property type="molecule type" value="Genomic_DNA"/>
</dbReference>
<evidence type="ECO:0000313" key="8">
    <source>
        <dbReference type="EMBL" id="NSI18968.1"/>
    </source>
</evidence>
<dbReference type="EMBL" id="JAQMLA010000032">
    <property type="protein sequence ID" value="MDB8687269.1"/>
    <property type="molecule type" value="Genomic_DNA"/>
</dbReference>
<dbReference type="Proteomes" id="UP000235093">
    <property type="component" value="Unassembled WGS sequence"/>
</dbReference>
<dbReference type="Gene3D" id="1.20.1260.10">
    <property type="match status" value="2"/>
</dbReference>
<evidence type="ECO:0000313" key="21">
    <source>
        <dbReference type="Proteomes" id="UP000283834"/>
    </source>
</evidence>
<evidence type="ECO:0000313" key="10">
    <source>
        <dbReference type="EMBL" id="NSI64050.1"/>
    </source>
</evidence>
<dbReference type="EMBL" id="JAJBOM010000018">
    <property type="protein sequence ID" value="MCB5619975.1"/>
    <property type="molecule type" value="Genomic_DNA"/>
</dbReference>
<evidence type="ECO:0000313" key="15">
    <source>
        <dbReference type="EMBL" id="RHG17682.1"/>
    </source>
</evidence>
<dbReference type="STRING" id="33038.GCA_900067245_00261"/>
<dbReference type="AlphaFoldDB" id="A0A2N5P6Q8"/>
<dbReference type="Proteomes" id="UP001297422">
    <property type="component" value="Unassembled WGS sequence"/>
</dbReference>
<dbReference type="Proteomes" id="UP001296643">
    <property type="component" value="Unassembled WGS sequence"/>
</dbReference>
<reference evidence="11 19" key="1">
    <citation type="journal article" date="2017" name="Genome Med.">
        <title>A novel Ruminococcus gnavus clade enriched in inflammatory bowel disease patients.</title>
        <authorList>
            <person name="Hall A.B."/>
            <person name="Yassour M."/>
            <person name="Sauk J."/>
            <person name="Garner A."/>
            <person name="Jiang X."/>
            <person name="Arthur T."/>
            <person name="Lagoudas G.K."/>
            <person name="Vatanen T."/>
            <person name="Fornelos N."/>
            <person name="Wilson R."/>
            <person name="Bertha M."/>
            <person name="Cohen M."/>
            <person name="Garber J."/>
            <person name="Khalili H."/>
            <person name="Gevers D."/>
            <person name="Ananthakrishnan A.N."/>
            <person name="Kugathasan S."/>
            <person name="Lander E.S."/>
            <person name="Blainey P."/>
            <person name="Vlamakis H."/>
            <person name="Xavier R.J."/>
            <person name="Huttenhower C."/>
        </authorList>
    </citation>
    <scope>NUCLEOTIDE SEQUENCE [LARGE SCALE GENOMIC DNA]</scope>
    <source>
        <strain evidence="11 19">RJX1125</strain>
    </source>
</reference>
<reference evidence="8" key="4">
    <citation type="submission" date="2020-02" db="EMBL/GenBank/DDBJ databases">
        <authorList>
            <person name="Littmann E."/>
            <person name="Sorbara M."/>
        </authorList>
    </citation>
    <scope>NUCLEOTIDE SEQUENCE</scope>
    <source>
        <strain evidence="10">MSK.11.9</strain>
        <strain evidence="9">MSK.15.32</strain>
        <strain evidence="8">MSK.22.53</strain>
    </source>
</reference>
<dbReference type="EMBL" id="JAAIRV010000002">
    <property type="protein sequence ID" value="NSI57205.1"/>
    <property type="molecule type" value="Genomic_DNA"/>
</dbReference>
<evidence type="ECO:0000313" key="25">
    <source>
        <dbReference type="Proteomes" id="UP000285610"/>
    </source>
</evidence>
<evidence type="ECO:0000313" key="26">
    <source>
        <dbReference type="Proteomes" id="UP000285697"/>
    </source>
</evidence>
<dbReference type="GO" id="GO:0016491">
    <property type="term" value="F:oxidoreductase activity"/>
    <property type="evidence" value="ECO:0007669"/>
    <property type="project" value="InterPro"/>
</dbReference>